<dbReference type="AlphaFoldDB" id="A0A2A4MQ63"/>
<feature type="domain" description="ABC3 transporter permease C-terminal" evidence="8">
    <location>
        <begin position="2"/>
        <end position="104"/>
    </location>
</feature>
<gene>
    <name evidence="9" type="ORF">COC19_04000</name>
</gene>
<name>A0A2A4MQ63_9GAMM</name>
<dbReference type="GO" id="GO:0022857">
    <property type="term" value="F:transmembrane transporter activity"/>
    <property type="evidence" value="ECO:0007669"/>
    <property type="project" value="TreeGrafter"/>
</dbReference>
<dbReference type="PANTHER" id="PTHR30572:SF4">
    <property type="entry name" value="ABC TRANSPORTER PERMEASE YTRF"/>
    <property type="match status" value="1"/>
</dbReference>
<dbReference type="PANTHER" id="PTHR30572">
    <property type="entry name" value="MEMBRANE COMPONENT OF TRANSPORTER-RELATED"/>
    <property type="match status" value="1"/>
</dbReference>
<dbReference type="InterPro" id="IPR050250">
    <property type="entry name" value="Macrolide_Exporter_MacB"/>
</dbReference>
<keyword evidence="5 7" id="KW-0472">Membrane</keyword>
<evidence type="ECO:0000256" key="5">
    <source>
        <dbReference type="ARBA" id="ARBA00023136"/>
    </source>
</evidence>
<keyword evidence="2" id="KW-1003">Cell membrane</keyword>
<reference evidence="10" key="1">
    <citation type="submission" date="2017-08" db="EMBL/GenBank/DDBJ databases">
        <title>A dynamic microbial community with high functional redundancy inhabits the cold, oxic subseafloor aquifer.</title>
        <authorList>
            <person name="Tully B.J."/>
            <person name="Wheat C.G."/>
            <person name="Glazer B.T."/>
            <person name="Huber J.A."/>
        </authorList>
    </citation>
    <scope>NUCLEOTIDE SEQUENCE [LARGE SCALE GENOMIC DNA]</scope>
</reference>
<proteinExistence type="inferred from homology"/>
<organism evidence="9 10">
    <name type="scientific">SAR86 cluster bacterium</name>
    <dbReference type="NCBI Taxonomy" id="2030880"/>
    <lineage>
        <taxon>Bacteria</taxon>
        <taxon>Pseudomonadati</taxon>
        <taxon>Pseudomonadota</taxon>
        <taxon>Gammaproteobacteria</taxon>
        <taxon>SAR86 cluster</taxon>
    </lineage>
</organism>
<protein>
    <submittedName>
        <fullName evidence="9">ABC transporter permease</fullName>
    </submittedName>
</protein>
<dbReference type="GO" id="GO:0005886">
    <property type="term" value="C:plasma membrane"/>
    <property type="evidence" value="ECO:0007669"/>
    <property type="project" value="UniProtKB-SubCell"/>
</dbReference>
<evidence type="ECO:0000256" key="3">
    <source>
        <dbReference type="ARBA" id="ARBA00022692"/>
    </source>
</evidence>
<evidence type="ECO:0000256" key="1">
    <source>
        <dbReference type="ARBA" id="ARBA00004651"/>
    </source>
</evidence>
<comment type="caution">
    <text evidence="9">The sequence shown here is derived from an EMBL/GenBank/DDBJ whole genome shotgun (WGS) entry which is preliminary data.</text>
</comment>
<evidence type="ECO:0000313" key="9">
    <source>
        <dbReference type="EMBL" id="PCH61864.1"/>
    </source>
</evidence>
<dbReference type="EMBL" id="NVQR01000054">
    <property type="protein sequence ID" value="PCH61864.1"/>
    <property type="molecule type" value="Genomic_DNA"/>
</dbReference>
<evidence type="ECO:0000313" key="10">
    <source>
        <dbReference type="Proteomes" id="UP000218172"/>
    </source>
</evidence>
<feature type="transmembrane region" description="Helical" evidence="7">
    <location>
        <begin position="82"/>
        <end position="103"/>
    </location>
</feature>
<dbReference type="Proteomes" id="UP000218172">
    <property type="component" value="Unassembled WGS sequence"/>
</dbReference>
<comment type="similarity">
    <text evidence="6">Belongs to the ABC-4 integral membrane protein family.</text>
</comment>
<feature type="transmembrane region" description="Helical" evidence="7">
    <location>
        <begin position="53"/>
        <end position="70"/>
    </location>
</feature>
<evidence type="ECO:0000256" key="2">
    <source>
        <dbReference type="ARBA" id="ARBA00022475"/>
    </source>
</evidence>
<accession>A0A2A4MQ63</accession>
<evidence type="ECO:0000259" key="8">
    <source>
        <dbReference type="Pfam" id="PF02687"/>
    </source>
</evidence>
<sequence length="121" mass="12904">TIAFITLILAVTGIYAIISRSVSQRAKEIGIRRAVGSSNGDVLWVFIRQGLKYLGIGLLIGGGAAILSSNELNSDTLTLLDWLPLVFTSVSVLLIFLVLAATYSPARALVAMEPGETLRDD</sequence>
<feature type="transmembrane region" description="Helical" evidence="7">
    <location>
        <begin position="6"/>
        <end position="23"/>
    </location>
</feature>
<evidence type="ECO:0000256" key="7">
    <source>
        <dbReference type="SAM" id="Phobius"/>
    </source>
</evidence>
<feature type="non-terminal residue" evidence="9">
    <location>
        <position position="1"/>
    </location>
</feature>
<keyword evidence="3 7" id="KW-0812">Transmembrane</keyword>
<evidence type="ECO:0000256" key="6">
    <source>
        <dbReference type="ARBA" id="ARBA00038076"/>
    </source>
</evidence>
<comment type="subcellular location">
    <subcellularLocation>
        <location evidence="1">Cell membrane</location>
        <topology evidence="1">Multi-pass membrane protein</topology>
    </subcellularLocation>
</comment>
<evidence type="ECO:0000256" key="4">
    <source>
        <dbReference type="ARBA" id="ARBA00022989"/>
    </source>
</evidence>
<dbReference type="Pfam" id="PF02687">
    <property type="entry name" value="FtsX"/>
    <property type="match status" value="1"/>
</dbReference>
<keyword evidence="4 7" id="KW-1133">Transmembrane helix</keyword>
<dbReference type="InterPro" id="IPR003838">
    <property type="entry name" value="ABC3_permease_C"/>
</dbReference>